<dbReference type="EMBL" id="PFAH01000007">
    <property type="protein sequence ID" value="PIR97936.1"/>
    <property type="molecule type" value="Genomic_DNA"/>
</dbReference>
<protein>
    <submittedName>
        <fullName evidence="1">Uncharacterized protein</fullName>
    </submittedName>
</protein>
<evidence type="ECO:0000313" key="2">
    <source>
        <dbReference type="Proteomes" id="UP000231466"/>
    </source>
</evidence>
<name>A0A2H0VFR9_9BACT</name>
<sequence length="203" mass="22022">MGCDLIEILDELPHLLCGVEMTVHLEHKAELDGHMVCGLGMLAHVRDHRAQGAIEVSRVHVLESSPLTPAQVLFSCGQSHQSSLEPLGGPVVTFHVHIVVPVVVDDAQTRLGHSAEHAVVLGDPADARVFIAEHANSEKCLSLKLLDVVFPVSNALLRTTAEHHGHCLLPLVGFNHQTLVAQSARGDNKRTCIMYTIKQVMSQ</sequence>
<proteinExistence type="predicted"/>
<reference evidence="2" key="1">
    <citation type="submission" date="2017-09" db="EMBL/GenBank/DDBJ databases">
        <title>Depth-based differentiation of microbial function through sediment-hosted aquifers and enrichment of novel symbionts in the deep terrestrial subsurface.</title>
        <authorList>
            <person name="Probst A.J."/>
            <person name="Ladd B."/>
            <person name="Jarett J.K."/>
            <person name="Geller-Mcgrath D.E."/>
            <person name="Sieber C.M.K."/>
            <person name="Emerson J.B."/>
            <person name="Anantharaman K."/>
            <person name="Thomas B.C."/>
            <person name="Malmstrom R."/>
            <person name="Stieglmeier M."/>
            <person name="Klingl A."/>
            <person name="Woyke T."/>
            <person name="Ryan C.M."/>
            <person name="Banfield J.F."/>
        </authorList>
    </citation>
    <scope>NUCLEOTIDE SEQUENCE [LARGE SCALE GENOMIC DNA]</scope>
</reference>
<comment type="caution">
    <text evidence="1">The sequence shown here is derived from an EMBL/GenBank/DDBJ whole genome shotgun (WGS) entry which is preliminary data.</text>
</comment>
<dbReference type="Proteomes" id="UP000231466">
    <property type="component" value="Unassembled WGS sequence"/>
</dbReference>
<accession>A0A2H0VFR9</accession>
<evidence type="ECO:0000313" key="1">
    <source>
        <dbReference type="EMBL" id="PIR97936.1"/>
    </source>
</evidence>
<organism evidence="1 2">
    <name type="scientific">Candidatus Colwellbacteria bacterium CG10_big_fil_rev_8_21_14_0_10_42_22</name>
    <dbReference type="NCBI Taxonomy" id="1974540"/>
    <lineage>
        <taxon>Bacteria</taxon>
        <taxon>Candidatus Colwelliibacteriota</taxon>
    </lineage>
</organism>
<dbReference type="AlphaFoldDB" id="A0A2H0VFR9"/>
<gene>
    <name evidence="1" type="ORF">COT89_01640</name>
</gene>